<name>A0A388SCN0_9BURK</name>
<accession>A0A388SCN0</accession>
<organism evidence="2 3">
    <name type="scientific">Mesosutterella multiformis</name>
    <dbReference type="NCBI Taxonomy" id="2259133"/>
    <lineage>
        <taxon>Bacteria</taxon>
        <taxon>Pseudomonadati</taxon>
        <taxon>Pseudomonadota</taxon>
        <taxon>Betaproteobacteria</taxon>
        <taxon>Burkholderiales</taxon>
        <taxon>Sutterellaceae</taxon>
        <taxon>Mesosutterella</taxon>
    </lineage>
</organism>
<evidence type="ECO:0000313" key="2">
    <source>
        <dbReference type="EMBL" id="GBO94058.1"/>
    </source>
</evidence>
<keyword evidence="3" id="KW-1185">Reference proteome</keyword>
<dbReference type="EMBL" id="BGZJ01000001">
    <property type="protein sequence ID" value="GBO94058.1"/>
    <property type="molecule type" value="Genomic_DNA"/>
</dbReference>
<gene>
    <name evidence="2" type="primary">acpP_2</name>
    <name evidence="2" type="ORF">MESMUL_14120</name>
</gene>
<dbReference type="AlphaFoldDB" id="A0A388SCN0"/>
<evidence type="ECO:0000259" key="1">
    <source>
        <dbReference type="PROSITE" id="PS50075"/>
    </source>
</evidence>
<accession>A0A401LMS8</accession>
<reference evidence="2 3" key="1">
    <citation type="journal article" date="2018" name="Int. J. Syst. Evol. Microbiol.">
        <title>Mesosutterella multiformis gen. nov., sp. nov., a member of the family Sutterellaceae and Sutterella megalosphaeroides sp. nov., isolated from human faeces.</title>
        <authorList>
            <person name="Sakamoto M."/>
            <person name="Ikeyama N."/>
            <person name="Kunihiro T."/>
            <person name="Iino T."/>
            <person name="Yuki M."/>
            <person name="Ohkuma M."/>
        </authorList>
    </citation>
    <scope>NUCLEOTIDE SEQUENCE [LARGE SCALE GENOMIC DNA]</scope>
    <source>
        <strain evidence="2 3">4NBBH2</strain>
    </source>
</reference>
<dbReference type="PROSITE" id="PS50075">
    <property type="entry name" value="CARRIER"/>
    <property type="match status" value="1"/>
</dbReference>
<evidence type="ECO:0000313" key="3">
    <source>
        <dbReference type="Proteomes" id="UP000266091"/>
    </source>
</evidence>
<dbReference type="SUPFAM" id="SSF47336">
    <property type="entry name" value="ACP-like"/>
    <property type="match status" value="1"/>
</dbReference>
<dbReference type="InterPro" id="IPR009081">
    <property type="entry name" value="PP-bd_ACP"/>
</dbReference>
<dbReference type="Gene3D" id="1.10.1200.10">
    <property type="entry name" value="ACP-like"/>
    <property type="match status" value="1"/>
</dbReference>
<proteinExistence type="predicted"/>
<dbReference type="NCBIfam" id="NF003757">
    <property type="entry name" value="PRK05350.1"/>
    <property type="match status" value="1"/>
</dbReference>
<dbReference type="Proteomes" id="UP000266091">
    <property type="component" value="Unassembled WGS sequence"/>
</dbReference>
<feature type="domain" description="Carrier" evidence="1">
    <location>
        <begin position="4"/>
        <end position="82"/>
    </location>
</feature>
<comment type="caution">
    <text evidence="2">The sequence shown here is derived from an EMBL/GenBank/DDBJ whole genome shotgun (WGS) entry which is preliminary data.</text>
</comment>
<dbReference type="Pfam" id="PF00550">
    <property type="entry name" value="PP-binding"/>
    <property type="match status" value="1"/>
</dbReference>
<sequence>MEKMTREELYQEVAETLAHLFEADPESIKPEARLAEDLELDSIDAIDLIVHMQKKTGERFRPEDFQHVKTVQDVVDTLVRLTSDDKAA</sequence>
<protein>
    <submittedName>
        <fullName evidence="2">Acyl carrier protein</fullName>
    </submittedName>
</protein>
<dbReference type="RefSeq" id="WP_306307593.1">
    <property type="nucleotide sequence ID" value="NZ_BGZJ01000001.1"/>
</dbReference>
<dbReference type="InterPro" id="IPR036736">
    <property type="entry name" value="ACP-like_sf"/>
</dbReference>